<comment type="caution">
    <text evidence="1">The sequence shown here is derived from an EMBL/GenBank/DDBJ whole genome shotgun (WGS) entry which is preliminary data.</text>
</comment>
<dbReference type="SUPFAM" id="SSF53335">
    <property type="entry name" value="S-adenosyl-L-methionine-dependent methyltransferases"/>
    <property type="match status" value="1"/>
</dbReference>
<dbReference type="Gene3D" id="3.40.50.150">
    <property type="entry name" value="Vaccinia Virus protein VP39"/>
    <property type="match status" value="1"/>
</dbReference>
<evidence type="ECO:0000313" key="2">
    <source>
        <dbReference type="Proteomes" id="UP000654075"/>
    </source>
</evidence>
<organism evidence="1 2">
    <name type="scientific">Polarella glacialis</name>
    <name type="common">Dinoflagellate</name>
    <dbReference type="NCBI Taxonomy" id="89957"/>
    <lineage>
        <taxon>Eukaryota</taxon>
        <taxon>Sar</taxon>
        <taxon>Alveolata</taxon>
        <taxon>Dinophyceae</taxon>
        <taxon>Suessiales</taxon>
        <taxon>Suessiaceae</taxon>
        <taxon>Polarella</taxon>
    </lineage>
</organism>
<dbReference type="Proteomes" id="UP000654075">
    <property type="component" value="Unassembled WGS sequence"/>
</dbReference>
<protein>
    <submittedName>
        <fullName evidence="1">Uncharacterized protein</fullName>
    </submittedName>
</protein>
<gene>
    <name evidence="1" type="ORF">PGLA1383_LOCUS32748</name>
</gene>
<dbReference type="InterPro" id="IPR029063">
    <property type="entry name" value="SAM-dependent_MTases_sf"/>
</dbReference>
<reference evidence="1" key="1">
    <citation type="submission" date="2021-02" db="EMBL/GenBank/DDBJ databases">
        <authorList>
            <person name="Dougan E. K."/>
            <person name="Rhodes N."/>
            <person name="Thang M."/>
            <person name="Chan C."/>
        </authorList>
    </citation>
    <scope>NUCLEOTIDE SEQUENCE</scope>
</reference>
<sequence length="135" mass="14757">AMKFVACNILSEPLPGELSASGLFATILDSAVFHCIGGVSEQRQYVKALTALSRRGGHLIMLTLSDQNPPAGDESVGQEPRRVSKDQLHGFFNEQSGWLVVEIRKCSYCCVRPALRGCPPRRADSAAWLMVAQRL</sequence>
<keyword evidence="2" id="KW-1185">Reference proteome</keyword>
<evidence type="ECO:0000313" key="1">
    <source>
        <dbReference type="EMBL" id="CAE8615031.1"/>
    </source>
</evidence>
<proteinExistence type="predicted"/>
<dbReference type="EMBL" id="CAJNNV010025548">
    <property type="protein sequence ID" value="CAE8615031.1"/>
    <property type="molecule type" value="Genomic_DNA"/>
</dbReference>
<feature type="non-terminal residue" evidence="1">
    <location>
        <position position="1"/>
    </location>
</feature>
<name>A0A813FLI0_POLGL</name>
<accession>A0A813FLI0</accession>
<dbReference type="AlphaFoldDB" id="A0A813FLI0"/>